<dbReference type="PROSITE" id="PS01159">
    <property type="entry name" value="WW_DOMAIN_1"/>
    <property type="match status" value="1"/>
</dbReference>
<evidence type="ECO:0000256" key="4">
    <source>
        <dbReference type="SAM" id="MobiDB-lite"/>
    </source>
</evidence>
<dbReference type="PANTHER" id="PTHR45752">
    <property type="entry name" value="LEUCINE-RICH REPEAT-CONTAINING"/>
    <property type="match status" value="1"/>
</dbReference>
<feature type="region of interest" description="Disordered" evidence="4">
    <location>
        <begin position="583"/>
        <end position="602"/>
    </location>
</feature>
<dbReference type="InterPro" id="IPR001611">
    <property type="entry name" value="Leu-rich_rpt"/>
</dbReference>
<gene>
    <name evidence="6" type="ORF">PHYSODRAFT_502165</name>
</gene>
<dbReference type="SUPFAM" id="SSF52058">
    <property type="entry name" value="L domain-like"/>
    <property type="match status" value="1"/>
</dbReference>
<dbReference type="SMART" id="SM00364">
    <property type="entry name" value="LRR_BAC"/>
    <property type="match status" value="5"/>
</dbReference>
<feature type="compositionally biased region" description="Acidic residues" evidence="4">
    <location>
        <begin position="668"/>
        <end position="682"/>
    </location>
</feature>
<evidence type="ECO:0000256" key="2">
    <source>
        <dbReference type="ARBA" id="ARBA00022737"/>
    </source>
</evidence>
<dbReference type="PROSITE" id="PS50020">
    <property type="entry name" value="WW_DOMAIN_2"/>
    <property type="match status" value="1"/>
</dbReference>
<accession>G4ZJF4</accession>
<dbReference type="Gene3D" id="3.80.10.10">
    <property type="entry name" value="Ribonuclease Inhibitor"/>
    <property type="match status" value="2"/>
</dbReference>
<dbReference type="KEGG" id="psoj:PHYSODRAFT_502165"/>
<keyword evidence="1" id="KW-0433">Leucine-rich repeat</keyword>
<dbReference type="SMART" id="SM00369">
    <property type="entry name" value="LRR_TYP"/>
    <property type="match status" value="6"/>
</dbReference>
<dbReference type="InterPro" id="IPR055414">
    <property type="entry name" value="LRR_R13L4/SHOC2-like"/>
</dbReference>
<dbReference type="PROSITE" id="PS51450">
    <property type="entry name" value="LRR"/>
    <property type="match status" value="1"/>
</dbReference>
<dbReference type="SMR" id="G4ZJF4"/>
<feature type="coiled-coil region" evidence="3">
    <location>
        <begin position="791"/>
        <end position="833"/>
    </location>
</feature>
<dbReference type="EMBL" id="JH159154">
    <property type="protein sequence ID" value="EGZ18228.1"/>
    <property type="molecule type" value="Genomic_DNA"/>
</dbReference>
<feature type="domain" description="WW" evidence="5">
    <location>
        <begin position="828"/>
        <end position="856"/>
    </location>
</feature>
<feature type="region of interest" description="Disordered" evidence="4">
    <location>
        <begin position="665"/>
        <end position="701"/>
    </location>
</feature>
<protein>
    <recommendedName>
        <fullName evidence="5">WW domain-containing protein</fullName>
    </recommendedName>
</protein>
<dbReference type="InterPro" id="IPR032675">
    <property type="entry name" value="LRR_dom_sf"/>
</dbReference>
<dbReference type="PANTHER" id="PTHR45752:SF195">
    <property type="entry name" value="LEUCINE-RICH REPEAT (LRR) FAMILY PROTEIN-RELATED"/>
    <property type="match status" value="1"/>
</dbReference>
<feature type="compositionally biased region" description="Basic and acidic residues" evidence="4">
    <location>
        <begin position="583"/>
        <end position="595"/>
    </location>
</feature>
<dbReference type="InterPro" id="IPR050715">
    <property type="entry name" value="LRR-SigEffector_domain"/>
</dbReference>
<dbReference type="RefSeq" id="XP_009527286.1">
    <property type="nucleotide sequence ID" value="XM_009528991.1"/>
</dbReference>
<evidence type="ECO:0000313" key="6">
    <source>
        <dbReference type="EMBL" id="EGZ18228.1"/>
    </source>
</evidence>
<keyword evidence="3" id="KW-0175">Coiled coil</keyword>
<evidence type="ECO:0000259" key="5">
    <source>
        <dbReference type="PROSITE" id="PS50020"/>
    </source>
</evidence>
<name>G4ZJF4_PHYSP</name>
<dbReference type="GeneID" id="20658064"/>
<keyword evidence="7" id="KW-1185">Reference proteome</keyword>
<proteinExistence type="predicted"/>
<dbReference type="Proteomes" id="UP000002640">
    <property type="component" value="Unassembled WGS sequence"/>
</dbReference>
<organism evidence="6 7">
    <name type="scientific">Phytophthora sojae (strain P6497)</name>
    <name type="common">Soybean stem and root rot agent</name>
    <name type="synonym">Phytophthora megasperma f. sp. glycines</name>
    <dbReference type="NCBI Taxonomy" id="1094619"/>
    <lineage>
        <taxon>Eukaryota</taxon>
        <taxon>Sar</taxon>
        <taxon>Stramenopiles</taxon>
        <taxon>Oomycota</taxon>
        <taxon>Peronosporomycetes</taxon>
        <taxon>Peronosporales</taxon>
        <taxon>Peronosporaceae</taxon>
        <taxon>Phytophthora</taxon>
    </lineage>
</organism>
<dbReference type="Pfam" id="PF13855">
    <property type="entry name" value="LRR_8"/>
    <property type="match status" value="1"/>
</dbReference>
<reference evidence="6 7" key="1">
    <citation type="journal article" date="2006" name="Science">
        <title>Phytophthora genome sequences uncover evolutionary origins and mechanisms of pathogenesis.</title>
        <authorList>
            <person name="Tyler B.M."/>
            <person name="Tripathy S."/>
            <person name="Zhang X."/>
            <person name="Dehal P."/>
            <person name="Jiang R.H."/>
            <person name="Aerts A."/>
            <person name="Arredondo F.D."/>
            <person name="Baxter L."/>
            <person name="Bensasson D."/>
            <person name="Beynon J.L."/>
            <person name="Chapman J."/>
            <person name="Damasceno C.M."/>
            <person name="Dorrance A.E."/>
            <person name="Dou D."/>
            <person name="Dickerman A.W."/>
            <person name="Dubchak I.L."/>
            <person name="Garbelotto M."/>
            <person name="Gijzen M."/>
            <person name="Gordon S.G."/>
            <person name="Govers F."/>
            <person name="Grunwald N.J."/>
            <person name="Huang W."/>
            <person name="Ivors K.L."/>
            <person name="Jones R.W."/>
            <person name="Kamoun S."/>
            <person name="Krampis K."/>
            <person name="Lamour K.H."/>
            <person name="Lee M.K."/>
            <person name="McDonald W.H."/>
            <person name="Medina M."/>
            <person name="Meijer H.J."/>
            <person name="Nordberg E.K."/>
            <person name="Maclean D.J."/>
            <person name="Ospina-Giraldo M.D."/>
            <person name="Morris P.F."/>
            <person name="Phuntumart V."/>
            <person name="Putnam N.H."/>
            <person name="Rash S."/>
            <person name="Rose J.K."/>
            <person name="Sakihama Y."/>
            <person name="Salamov A.A."/>
            <person name="Savidor A."/>
            <person name="Scheuring C.F."/>
            <person name="Smith B.M."/>
            <person name="Sobral B.W."/>
            <person name="Terry A."/>
            <person name="Torto-Alalibo T.A."/>
            <person name="Win J."/>
            <person name="Xu Z."/>
            <person name="Zhang H."/>
            <person name="Grigoriev I.V."/>
            <person name="Rokhsar D.S."/>
            <person name="Boore J.L."/>
        </authorList>
    </citation>
    <scope>NUCLEOTIDE SEQUENCE [LARGE SCALE GENOMIC DNA]</scope>
    <source>
        <strain evidence="6 7">P6497</strain>
    </source>
</reference>
<evidence type="ECO:0000256" key="3">
    <source>
        <dbReference type="SAM" id="Coils"/>
    </source>
</evidence>
<dbReference type="AlphaFoldDB" id="G4ZJF4"/>
<sequence>MPGVKKPSIDREERRAWLGEQLQERQKQRDRDREQQLQALELENERLWAPFAQEAKHTGELNIAWKEARGFFTWERVMPFRDLLALRITGHNLLELPENLPAALPSLETLSLIADGLERLPETIGALSRLTELDLTKNRLRELPDSLTKLTGLTALNLSCNALEKLPEDFGKLVKLDKLWLERNALTQLPVSIGGCRSARCANFSANKLTELPETIGELTALTTLTLNLNELQELPDAVVFLPNLRVLHASRNQLLKLPRAIGEMQALRELRLDWNCIQELPFSFRALTGLQVLCMEQNPLRLPTSDVVARGVPETLRFMEKALVEFQRSSRREVVEALQQPNCDRLAPQGTSSELKLYGIVWESFFSELLPAIERKQALAQAPPTPFSQRFSPEEVEDALLNYDDEFGMACVAGGGEVPSVPIEFRRCACLDPVALCERGQRVRKVCLPRTAPYRCQRPGRLLRAQMLTKEQAQDQLASIYLRAKVARLVQKTQRRAIEYINSTLGVAHFERTARVLAHEMVQRRRRLRKLYKKYMKNQRHVDARREKLHRKIEAFQRAKEARMKTTRDKCSRLEKDREALERERDAAAGKDKGGALAAAKTKKLNKLDKKLSKLRSELEDGEAELGPENGKIYELELAIEGLDMEEQKLVTATEKARAREMNAAIGDDEDSEEEEEEAPETEASRVSSSAPTEAPGTSFFQIDMPDLSIDDYRIAAVKAPSFIMPLDVPEEELFELFQTQIRDSYVEMQCTKVSQQATKEFLQMRAVLQRWRGLGTRAVFEAWHEVARASRLDANAVKARLERKKLLEKQNRELEEQLARIEARRWVLRTDMYTDAIYYENETTGETRWEPPQFWAEEQQKQQKERQAASFANVPVLKLPPI</sequence>
<evidence type="ECO:0000256" key="1">
    <source>
        <dbReference type="ARBA" id="ARBA00022614"/>
    </source>
</evidence>
<dbReference type="InterPro" id="IPR001202">
    <property type="entry name" value="WW_dom"/>
</dbReference>
<dbReference type="InterPro" id="IPR003591">
    <property type="entry name" value="Leu-rich_rpt_typical-subtyp"/>
</dbReference>
<dbReference type="InParanoid" id="G4ZJF4"/>
<keyword evidence="2" id="KW-0677">Repeat</keyword>
<evidence type="ECO:0000313" key="7">
    <source>
        <dbReference type="Proteomes" id="UP000002640"/>
    </source>
</evidence>
<dbReference type="Pfam" id="PF23598">
    <property type="entry name" value="LRR_14"/>
    <property type="match status" value="1"/>
</dbReference>
<dbReference type="OMA" id="ELNIAWK"/>